<gene>
    <name evidence="1" type="ORF">IMCC3317_18160</name>
</gene>
<reference evidence="1 2" key="1">
    <citation type="journal article" date="2013" name="Int. J. Syst. Evol. Microbiol.">
        <title>Kordia antarctica sp. nov., isolated from Antarctic seawater.</title>
        <authorList>
            <person name="Baek K."/>
            <person name="Choi A."/>
            <person name="Kang I."/>
            <person name="Lee K."/>
            <person name="Cho J.C."/>
        </authorList>
    </citation>
    <scope>NUCLEOTIDE SEQUENCE [LARGE SCALE GENOMIC DNA]</scope>
    <source>
        <strain evidence="1 2">IMCC3317</strain>
    </source>
</reference>
<dbReference type="RefSeq" id="WP_160129156.1">
    <property type="nucleotide sequence ID" value="NZ_CP019288.1"/>
</dbReference>
<name>A0A7L4ZI92_9FLAO</name>
<organism evidence="1 2">
    <name type="scientific">Kordia antarctica</name>
    <dbReference type="NCBI Taxonomy" id="1218801"/>
    <lineage>
        <taxon>Bacteria</taxon>
        <taxon>Pseudomonadati</taxon>
        <taxon>Bacteroidota</taxon>
        <taxon>Flavobacteriia</taxon>
        <taxon>Flavobacteriales</taxon>
        <taxon>Flavobacteriaceae</taxon>
        <taxon>Kordia</taxon>
    </lineage>
</organism>
<sequence length="489" mass="55080">MGTIKSSWAGTPISLDDQLEDAVWSGAQDNKMKFDGGFMLAKNDAKYLYVVLDVVKDTHNDPGTGDYFWFTFDRNRNRAITPNYDVNYGNYPGNPNKMGRQYYKGAGRWTGLLNEVQKSECKSTFGTSPNSSTPHRIWKFKFRLTDLKINLLWWWFSSYTKFGFRVHSNTPNLNYDTPTNFFRDFSKLHTLYFSRKPSISTADLGPVMGSVGLIPTTKINAATGRATTASNYFIYARNAAFGGLLNVIGNRTKMDQLPRVGARKYKVFHRAGTSGSFSEFVTSWYNYKWNGSDYILEASSPDASNFYKMPSAGVDYSIDDLLFQFNSTKLNTGLHQFKVKFYNNAGTEVGATAPEQVLTMYIDNNVPEVSINSVKYKNAEIGACGIVNLQNNKDVLVIDVEAFDTEGNLLDYSLTARWGEGDSENIVYKKYDPATMPANWQGSHHIIGNFNPKVTCAHSFNVYARARTTNGYGYIGKNGTYRYVTIIKP</sequence>
<dbReference type="AlphaFoldDB" id="A0A7L4ZI92"/>
<protein>
    <submittedName>
        <fullName evidence="1">Uncharacterized protein</fullName>
    </submittedName>
</protein>
<dbReference type="KEGG" id="kan:IMCC3317_18160"/>
<evidence type="ECO:0000313" key="2">
    <source>
        <dbReference type="Proteomes" id="UP000464657"/>
    </source>
</evidence>
<dbReference type="OrthoDB" id="1488646at2"/>
<evidence type="ECO:0000313" key="1">
    <source>
        <dbReference type="EMBL" id="QHI36453.1"/>
    </source>
</evidence>
<accession>A0A7L4ZI92</accession>
<dbReference type="Proteomes" id="UP000464657">
    <property type="component" value="Chromosome"/>
</dbReference>
<dbReference type="EMBL" id="CP019288">
    <property type="protein sequence ID" value="QHI36453.1"/>
    <property type="molecule type" value="Genomic_DNA"/>
</dbReference>
<proteinExistence type="predicted"/>
<keyword evidence="2" id="KW-1185">Reference proteome</keyword>